<keyword evidence="1" id="KW-0472">Membrane</keyword>
<dbReference type="AlphaFoldDB" id="A0A9N9Y3G4"/>
<feature type="transmembrane region" description="Helical" evidence="1">
    <location>
        <begin position="197"/>
        <end position="222"/>
    </location>
</feature>
<gene>
    <name evidence="2" type="ORF">CBYS24578_00013914</name>
</gene>
<reference evidence="2" key="1">
    <citation type="submission" date="2021-10" db="EMBL/GenBank/DDBJ databases">
        <authorList>
            <person name="Piombo E."/>
        </authorList>
    </citation>
    <scope>NUCLEOTIDE SEQUENCE</scope>
</reference>
<dbReference type="EMBL" id="CABFNO020001473">
    <property type="protein sequence ID" value="CAG9990610.1"/>
    <property type="molecule type" value="Genomic_DNA"/>
</dbReference>
<feature type="transmembrane region" description="Helical" evidence="1">
    <location>
        <begin position="89"/>
        <end position="109"/>
    </location>
</feature>
<keyword evidence="3" id="KW-1185">Reference proteome</keyword>
<dbReference type="Proteomes" id="UP000754883">
    <property type="component" value="Unassembled WGS sequence"/>
</dbReference>
<evidence type="ECO:0000256" key="1">
    <source>
        <dbReference type="SAM" id="Phobius"/>
    </source>
</evidence>
<dbReference type="OrthoDB" id="5342924at2759"/>
<protein>
    <submittedName>
        <fullName evidence="2">Uncharacterized protein</fullName>
    </submittedName>
</protein>
<evidence type="ECO:0000313" key="2">
    <source>
        <dbReference type="EMBL" id="CAG9990610.1"/>
    </source>
</evidence>
<sequence length="753" mass="83311">MSHFTSKNPNVSAEYQLSTYSNIYLGNNDLETTGAATSSNLLASQQYKNEDGFGSTYLVSSEPRRSRTFVNEKTKEVWSDKRLAGIRSFVLFHLPSVAITILLLALYTVRQAWNPPGPSAEMFSVLQFAAKAHEGLILISLSDILLHRIRYGLLGEDGIPLGFLTSAHHLPAPLLYLFSWEFWGTVFYPARNRLSHAITVVLIIVLILLGIGAAPLSAIAMIPRLQWLSVEDVASSEEQMRSNFNVSSPQFITQVRYINPDIYSLELNASRLPATNVGDCLAAAYDFTTPCTSPSLFLQNFWSSITQTPGNLRSQSSVAVTRVGSWAPYRPISFSTFTSFQSHIAYASAPMFFLAHALSWEVPAVYSYSDRDMMIKAHSGNAKFDRWNQPLVVVGCQEVKQNVSITDTLEFEWDDETFGTFNLSLDLQKPVFKPLKGASSYPQSIVLNPAEHIPEVKAPLSAAIILSSASPWATNNYSGAITNLCLVQARWMEADVWINTGSPTGTQFEFDFEFNEGIYKHMKETSTEGNIIKMQKDWVEAVGSNSTDSQISAYLDLYFPSLVFLAFVEETAEITATFLSEILAIYFTDALTTLGKASSYIETSNISSTNRPPGPDDMVINYVHFEHLYAYAFSGGYSVPLAISILCLHVLIVLGHHALLFFTPRPWFSSRWESIGELLALALRSRPPPESRMENVGGGVTTARTWGAPVVVRDLNNGGKLEMVLEEDTGNATGAQLGHHSYAELARPGVKYS</sequence>
<keyword evidence="1" id="KW-0812">Transmembrane</keyword>
<keyword evidence="1" id="KW-1133">Transmembrane helix</keyword>
<name>A0A9N9Y3G4_9HYPO</name>
<comment type="caution">
    <text evidence="2">The sequence shown here is derived from an EMBL/GenBank/DDBJ whole genome shotgun (WGS) entry which is preliminary data.</text>
</comment>
<feature type="transmembrane region" description="Helical" evidence="1">
    <location>
        <begin position="170"/>
        <end position="190"/>
    </location>
</feature>
<organism evidence="2 3">
    <name type="scientific">Clonostachys byssicola</name>
    <dbReference type="NCBI Taxonomy" id="160290"/>
    <lineage>
        <taxon>Eukaryota</taxon>
        <taxon>Fungi</taxon>
        <taxon>Dikarya</taxon>
        <taxon>Ascomycota</taxon>
        <taxon>Pezizomycotina</taxon>
        <taxon>Sordariomycetes</taxon>
        <taxon>Hypocreomycetidae</taxon>
        <taxon>Hypocreales</taxon>
        <taxon>Bionectriaceae</taxon>
        <taxon>Clonostachys</taxon>
    </lineage>
</organism>
<proteinExistence type="predicted"/>
<evidence type="ECO:0000313" key="3">
    <source>
        <dbReference type="Proteomes" id="UP000754883"/>
    </source>
</evidence>
<accession>A0A9N9Y3G4</accession>